<dbReference type="SUPFAM" id="SSF110849">
    <property type="entry name" value="ParB/Sulfiredoxin"/>
    <property type="match status" value="1"/>
</dbReference>
<proteinExistence type="inferred from homology"/>
<dbReference type="Proteomes" id="UP000249135">
    <property type="component" value="Unassembled WGS sequence"/>
</dbReference>
<gene>
    <name evidence="5" type="ORF">DI563_32330</name>
</gene>
<dbReference type="Pfam" id="PF08535">
    <property type="entry name" value="KorB"/>
    <property type="match status" value="1"/>
</dbReference>
<dbReference type="GO" id="GO:0003677">
    <property type="term" value="F:DNA binding"/>
    <property type="evidence" value="ECO:0007669"/>
    <property type="project" value="UniProtKB-KW"/>
</dbReference>
<evidence type="ECO:0000256" key="2">
    <source>
        <dbReference type="ARBA" id="ARBA00023125"/>
    </source>
</evidence>
<dbReference type="InterPro" id="IPR003115">
    <property type="entry name" value="ParB_N"/>
</dbReference>
<dbReference type="InterPro" id="IPR013741">
    <property type="entry name" value="KorB_domain"/>
</dbReference>
<evidence type="ECO:0000259" key="4">
    <source>
        <dbReference type="SMART" id="SM00470"/>
    </source>
</evidence>
<dbReference type="InterPro" id="IPR050336">
    <property type="entry name" value="Chromosome_partition/occlusion"/>
</dbReference>
<dbReference type="SMART" id="SM00470">
    <property type="entry name" value="ParB"/>
    <property type="match status" value="1"/>
</dbReference>
<dbReference type="CDD" id="cd16393">
    <property type="entry name" value="SPO0J_N"/>
    <property type="match status" value="1"/>
</dbReference>
<dbReference type="NCBIfam" id="TIGR00180">
    <property type="entry name" value="parB_part"/>
    <property type="match status" value="1"/>
</dbReference>
<evidence type="ECO:0000313" key="6">
    <source>
        <dbReference type="Proteomes" id="UP000249135"/>
    </source>
</evidence>
<evidence type="ECO:0000256" key="1">
    <source>
        <dbReference type="ARBA" id="ARBA00006295"/>
    </source>
</evidence>
<feature type="domain" description="ParB-like N-terminal" evidence="4">
    <location>
        <begin position="4"/>
        <end position="89"/>
    </location>
</feature>
<dbReference type="Pfam" id="PF02195">
    <property type="entry name" value="ParB_N"/>
    <property type="match status" value="1"/>
</dbReference>
<dbReference type="PANTHER" id="PTHR33375">
    <property type="entry name" value="CHROMOSOME-PARTITIONING PROTEIN PARB-RELATED"/>
    <property type="match status" value="1"/>
</dbReference>
<dbReference type="SUPFAM" id="SSF109709">
    <property type="entry name" value="KorB DNA-binding domain-like"/>
    <property type="match status" value="1"/>
</dbReference>
<name>A0A2W5NQG4_VARPD</name>
<comment type="similarity">
    <text evidence="1">Belongs to the ParB family.</text>
</comment>
<feature type="region of interest" description="Disordered" evidence="3">
    <location>
        <begin position="197"/>
        <end position="238"/>
    </location>
</feature>
<dbReference type="GO" id="GO:0007059">
    <property type="term" value="P:chromosome segregation"/>
    <property type="evidence" value="ECO:0007669"/>
    <property type="project" value="UniProtKB-KW"/>
</dbReference>
<dbReference type="Gene3D" id="1.10.10.2830">
    <property type="match status" value="1"/>
</dbReference>
<dbReference type="AlphaFoldDB" id="A0A2W5NQG4"/>
<sequence length="352" mass="38103">MKCSRKRTSTPQIRTKFDEQSLKELAEHIQDSGIVQPLLLRPLANGRFELVAGERRYRAAKIAGLTQVPVMVRTLTDDEFEDAQFAENIHRENLDLIDEANALKRRLDKLGGDRTLLGKEVKKSQAWISQRLALLDLPPQAQRLVDENITSDATTLNNLATIERKDPVVAKALVDKATAPGGKAGLRKETETVKKNLKDAKKTHQVPGKSTPAASGPKPSMATPRDRSQEEPSAATVTGGAGIFPAPPLKPHERAINALIDAARKPDADPTKIIATSSPSDVEAATKHAAAFFERGKVTSDLQKDMVRGLMRNEFGKNPTELVSLLAFLQGQGGAGELSLQAILTAIATASH</sequence>
<protein>
    <recommendedName>
        <fullName evidence="4">ParB-like N-terminal domain-containing protein</fullName>
    </recommendedName>
</protein>
<accession>A0A2W5NQG4</accession>
<keyword evidence="2" id="KW-0238">DNA-binding</keyword>
<organism evidence="5 6">
    <name type="scientific">Variovorax paradoxus</name>
    <dbReference type="NCBI Taxonomy" id="34073"/>
    <lineage>
        <taxon>Bacteria</taxon>
        <taxon>Pseudomonadati</taxon>
        <taxon>Pseudomonadota</taxon>
        <taxon>Betaproteobacteria</taxon>
        <taxon>Burkholderiales</taxon>
        <taxon>Comamonadaceae</taxon>
        <taxon>Variovorax</taxon>
    </lineage>
</organism>
<evidence type="ECO:0000313" key="5">
    <source>
        <dbReference type="EMBL" id="PZQ55646.1"/>
    </source>
</evidence>
<dbReference type="Gene3D" id="3.90.1530.30">
    <property type="match status" value="1"/>
</dbReference>
<dbReference type="PANTHER" id="PTHR33375:SF1">
    <property type="entry name" value="CHROMOSOME-PARTITIONING PROTEIN PARB-RELATED"/>
    <property type="match status" value="1"/>
</dbReference>
<comment type="caution">
    <text evidence="5">The sequence shown here is derived from an EMBL/GenBank/DDBJ whole genome shotgun (WGS) entry which is preliminary data.</text>
</comment>
<dbReference type="InterPro" id="IPR036086">
    <property type="entry name" value="ParB/Sulfiredoxin_sf"/>
</dbReference>
<reference evidence="5 6" key="1">
    <citation type="submission" date="2017-08" db="EMBL/GenBank/DDBJ databases">
        <title>Infants hospitalized years apart are colonized by the same room-sourced microbial strains.</title>
        <authorList>
            <person name="Brooks B."/>
            <person name="Olm M.R."/>
            <person name="Firek B.A."/>
            <person name="Baker R."/>
            <person name="Thomas B.C."/>
            <person name="Morowitz M.J."/>
            <person name="Banfield J.F."/>
        </authorList>
    </citation>
    <scope>NUCLEOTIDE SEQUENCE [LARGE SCALE GENOMIC DNA]</scope>
    <source>
        <strain evidence="5">S2_005_003_R2_41</strain>
    </source>
</reference>
<dbReference type="EMBL" id="QFPP01000904">
    <property type="protein sequence ID" value="PZQ55646.1"/>
    <property type="molecule type" value="Genomic_DNA"/>
</dbReference>
<evidence type="ECO:0000256" key="3">
    <source>
        <dbReference type="SAM" id="MobiDB-lite"/>
    </source>
</evidence>
<dbReference type="InterPro" id="IPR004437">
    <property type="entry name" value="ParB/RepB/Spo0J"/>
</dbReference>
<dbReference type="FunFam" id="3.90.1530.30:FF:000001">
    <property type="entry name" value="Chromosome partitioning protein ParB"/>
    <property type="match status" value="1"/>
</dbReference>
<dbReference type="GO" id="GO:0005694">
    <property type="term" value="C:chromosome"/>
    <property type="evidence" value="ECO:0007669"/>
    <property type="project" value="TreeGrafter"/>
</dbReference>